<dbReference type="PROSITE" id="PS51186">
    <property type="entry name" value="GNAT"/>
    <property type="match status" value="1"/>
</dbReference>
<organism evidence="4 5">
    <name type="scientific">Eubacterium ruminantium</name>
    <dbReference type="NCBI Taxonomy" id="42322"/>
    <lineage>
        <taxon>Bacteria</taxon>
        <taxon>Bacillati</taxon>
        <taxon>Bacillota</taxon>
        <taxon>Clostridia</taxon>
        <taxon>Eubacteriales</taxon>
        <taxon>Eubacteriaceae</taxon>
        <taxon>Eubacterium</taxon>
    </lineage>
</organism>
<dbReference type="RefSeq" id="WP_078787661.1">
    <property type="nucleotide sequence ID" value="NZ_FMTO01000010.1"/>
</dbReference>
<evidence type="ECO:0000313" key="4">
    <source>
        <dbReference type="EMBL" id="SJZ87105.1"/>
    </source>
</evidence>
<gene>
    <name evidence="4" type="ORF">SAMN02745110_01836</name>
</gene>
<reference evidence="4 5" key="1">
    <citation type="submission" date="2017-02" db="EMBL/GenBank/DDBJ databases">
        <authorList>
            <person name="Peterson S.W."/>
        </authorList>
    </citation>
    <scope>NUCLEOTIDE SEQUENCE [LARGE SCALE GENOMIC DNA]</scope>
    <source>
        <strain evidence="4 5">ATCC 17233</strain>
    </source>
</reference>
<dbReference type="PANTHER" id="PTHR43072:SF23">
    <property type="entry name" value="UPF0039 PROTEIN C11D3.02C"/>
    <property type="match status" value="1"/>
</dbReference>
<dbReference type="AlphaFoldDB" id="A0A1T4P699"/>
<keyword evidence="2" id="KW-0012">Acyltransferase</keyword>
<keyword evidence="5" id="KW-1185">Reference proteome</keyword>
<evidence type="ECO:0000259" key="3">
    <source>
        <dbReference type="PROSITE" id="PS51186"/>
    </source>
</evidence>
<protein>
    <submittedName>
        <fullName evidence="4">Phosphinothricin acetyltransferase</fullName>
    </submittedName>
</protein>
<dbReference type="OrthoDB" id="9798006at2"/>
<dbReference type="CDD" id="cd04301">
    <property type="entry name" value="NAT_SF"/>
    <property type="match status" value="1"/>
</dbReference>
<dbReference type="Pfam" id="PF13420">
    <property type="entry name" value="Acetyltransf_4"/>
    <property type="match status" value="1"/>
</dbReference>
<dbReference type="Gene3D" id="3.40.630.30">
    <property type="match status" value="1"/>
</dbReference>
<dbReference type="InterPro" id="IPR000182">
    <property type="entry name" value="GNAT_dom"/>
</dbReference>
<dbReference type="Proteomes" id="UP000189857">
    <property type="component" value="Unassembled WGS sequence"/>
</dbReference>
<accession>A0A1T4P699</accession>
<evidence type="ECO:0000256" key="1">
    <source>
        <dbReference type="ARBA" id="ARBA00022679"/>
    </source>
</evidence>
<feature type="domain" description="N-acetyltransferase" evidence="3">
    <location>
        <begin position="5"/>
        <end position="172"/>
    </location>
</feature>
<dbReference type="SUPFAM" id="SSF55729">
    <property type="entry name" value="Acyl-CoA N-acyltransferases (Nat)"/>
    <property type="match status" value="1"/>
</dbReference>
<dbReference type="GO" id="GO:0016747">
    <property type="term" value="F:acyltransferase activity, transferring groups other than amino-acyl groups"/>
    <property type="evidence" value="ECO:0007669"/>
    <property type="project" value="InterPro"/>
</dbReference>
<sequence length="172" mass="20237">MTNDFILREAHLEDAVRLVEIYSYYVLNTAVSFEYTVPTIEEFEDRISKIVEKYPYLVCEVNNKVVGYAYASAYSVRDAYAWTATTSIYLDKDYRRQGIGTAFYVNLENRLREQGIVNMLAGAAYCEKEDEYLSHDSFKFHSKMGFTKVAHMESIGKKFDRWYDLLWMQKKL</sequence>
<keyword evidence="1 4" id="KW-0808">Transferase</keyword>
<dbReference type="InterPro" id="IPR016181">
    <property type="entry name" value="Acyl_CoA_acyltransferase"/>
</dbReference>
<evidence type="ECO:0000313" key="5">
    <source>
        <dbReference type="Proteomes" id="UP000189857"/>
    </source>
</evidence>
<name>A0A1T4P699_9FIRM</name>
<evidence type="ECO:0000256" key="2">
    <source>
        <dbReference type="ARBA" id="ARBA00023315"/>
    </source>
</evidence>
<proteinExistence type="predicted"/>
<dbReference type="PANTHER" id="PTHR43072">
    <property type="entry name" value="N-ACETYLTRANSFERASE"/>
    <property type="match status" value="1"/>
</dbReference>
<dbReference type="EMBL" id="FUXA01000011">
    <property type="protein sequence ID" value="SJZ87105.1"/>
    <property type="molecule type" value="Genomic_DNA"/>
</dbReference>